<reference evidence="2 3" key="1">
    <citation type="submission" date="2017-03" db="EMBL/GenBank/DDBJ databases">
        <title>WGS assembly of Porphyra umbilicalis.</title>
        <authorList>
            <person name="Brawley S.H."/>
            <person name="Blouin N.A."/>
            <person name="Ficko-Blean E."/>
            <person name="Wheeler G.L."/>
            <person name="Lohr M."/>
            <person name="Goodson H.V."/>
            <person name="Jenkins J.W."/>
            <person name="Blaby-Haas C.E."/>
            <person name="Helliwell K.E."/>
            <person name="Chan C."/>
            <person name="Marriage T."/>
            <person name="Bhattacharya D."/>
            <person name="Klein A.S."/>
            <person name="Badis Y."/>
            <person name="Brodie J."/>
            <person name="Cao Y."/>
            <person name="Collen J."/>
            <person name="Dittami S.M."/>
            <person name="Gachon C.M."/>
            <person name="Green B.R."/>
            <person name="Karpowicz S."/>
            <person name="Kim J.W."/>
            <person name="Kudahl U."/>
            <person name="Lin S."/>
            <person name="Michel G."/>
            <person name="Mittag M."/>
            <person name="Olson B.J."/>
            <person name="Pangilinan J."/>
            <person name="Peng Y."/>
            <person name="Qiu H."/>
            <person name="Shu S."/>
            <person name="Singer J.T."/>
            <person name="Smith A.G."/>
            <person name="Sprecher B.N."/>
            <person name="Wagner V."/>
            <person name="Wang W."/>
            <person name="Wang Z.-Y."/>
            <person name="Yan J."/>
            <person name="Yarish C."/>
            <person name="Zoeuner-Riek S."/>
            <person name="Zhuang Y."/>
            <person name="Zou Y."/>
            <person name="Lindquist E.A."/>
            <person name="Grimwood J."/>
            <person name="Barry K."/>
            <person name="Rokhsar D.S."/>
            <person name="Schmutz J."/>
            <person name="Stiller J.W."/>
            <person name="Grossman A.R."/>
            <person name="Prochnik S.E."/>
        </authorList>
    </citation>
    <scope>NUCLEOTIDE SEQUENCE [LARGE SCALE GENOMIC DNA]</scope>
    <source>
        <strain evidence="2">4086291</strain>
    </source>
</reference>
<protein>
    <submittedName>
        <fullName evidence="2">Uncharacterized protein</fullName>
    </submittedName>
</protein>
<feature type="compositionally biased region" description="Low complexity" evidence="1">
    <location>
        <begin position="205"/>
        <end position="218"/>
    </location>
</feature>
<feature type="compositionally biased region" description="Low complexity" evidence="1">
    <location>
        <begin position="185"/>
        <end position="195"/>
    </location>
</feature>
<feature type="compositionally biased region" description="Pro residues" evidence="1">
    <location>
        <begin position="298"/>
        <end position="308"/>
    </location>
</feature>
<feature type="compositionally biased region" description="Low complexity" evidence="1">
    <location>
        <begin position="71"/>
        <end position="83"/>
    </location>
</feature>
<feature type="compositionally biased region" description="Pro residues" evidence="1">
    <location>
        <begin position="273"/>
        <end position="286"/>
    </location>
</feature>
<feature type="region of interest" description="Disordered" evidence="1">
    <location>
        <begin position="262"/>
        <end position="310"/>
    </location>
</feature>
<accession>A0A1X6PIC7</accession>
<evidence type="ECO:0000313" key="2">
    <source>
        <dbReference type="EMBL" id="OSX80575.1"/>
    </source>
</evidence>
<proteinExistence type="predicted"/>
<gene>
    <name evidence="2" type="ORF">BU14_0049s0019</name>
</gene>
<feature type="compositionally biased region" description="Pro residues" evidence="1">
    <location>
        <begin position="116"/>
        <end position="125"/>
    </location>
</feature>
<feature type="compositionally biased region" description="Polar residues" evidence="1">
    <location>
        <begin position="157"/>
        <end position="182"/>
    </location>
</feature>
<keyword evidence="3" id="KW-1185">Reference proteome</keyword>
<dbReference type="Proteomes" id="UP000218209">
    <property type="component" value="Unassembled WGS sequence"/>
</dbReference>
<feature type="compositionally biased region" description="Polar residues" evidence="1">
    <location>
        <begin position="7"/>
        <end position="27"/>
    </location>
</feature>
<dbReference type="AlphaFoldDB" id="A0A1X6PIC7"/>
<name>A0A1X6PIC7_PORUM</name>
<feature type="region of interest" description="Disordered" evidence="1">
    <location>
        <begin position="1"/>
        <end position="228"/>
    </location>
</feature>
<evidence type="ECO:0000256" key="1">
    <source>
        <dbReference type="SAM" id="MobiDB-lite"/>
    </source>
</evidence>
<evidence type="ECO:0000313" key="3">
    <source>
        <dbReference type="Proteomes" id="UP000218209"/>
    </source>
</evidence>
<organism evidence="2 3">
    <name type="scientific">Porphyra umbilicalis</name>
    <name type="common">Purple laver</name>
    <name type="synonym">Red alga</name>
    <dbReference type="NCBI Taxonomy" id="2786"/>
    <lineage>
        <taxon>Eukaryota</taxon>
        <taxon>Rhodophyta</taxon>
        <taxon>Bangiophyceae</taxon>
        <taxon>Bangiales</taxon>
        <taxon>Bangiaceae</taxon>
        <taxon>Porphyra</taxon>
    </lineage>
</organism>
<dbReference type="EMBL" id="KV918772">
    <property type="protein sequence ID" value="OSX80575.1"/>
    <property type="molecule type" value="Genomic_DNA"/>
</dbReference>
<sequence>MPAWTSVRVTQGDQPVGRSPNTSSSGRQADGPPQQKPALRHDHPRVIAGAFNPHSRSARSPRPTRGGGGTPRASLRASLSASSGRHAGVASYSSRAPGAPQIGACPARGWRSATTLPPPGGPPAGRPDATPTGSPRRGCRPPAAVPVLDGARPASGHASQARSPTISSSRPFAATKSKSCRFTSLPPCAAPLRAPRQPPRPGGRRPPLLGSRTSTARSSPPPYPLYRPARRDRIPLAFPMRAPGLPAAAGCLLRSPLRCPPHRAVLSPRRPPRPTSHPAPPPTPPHRPPRPAARSVMPPAPPSTPSSPGPSWVPACAYRPAACRPLPHPVPPAACTPPHFKRVAGRLAHLWSAPLPVGALPGSPETRACPGASSSHFPTPLPNIHPPFLRMLRP</sequence>